<gene>
    <name evidence="2" type="ORF">EJ997_08110</name>
</gene>
<dbReference type="RefSeq" id="WP_126704104.1">
    <property type="nucleotide sequence ID" value="NZ_CP034593.1"/>
</dbReference>
<dbReference type="PROSITE" id="PS51257">
    <property type="entry name" value="PROKAR_LIPOPROTEIN"/>
    <property type="match status" value="1"/>
</dbReference>
<proteinExistence type="predicted"/>
<evidence type="ECO:0000256" key="1">
    <source>
        <dbReference type="SAM" id="SignalP"/>
    </source>
</evidence>
<feature type="chain" id="PRO_5038354909" description="Lipoprotein" evidence="1">
    <location>
        <begin position="22"/>
        <end position="138"/>
    </location>
</feature>
<protein>
    <recommendedName>
        <fullName evidence="4">Lipoprotein</fullName>
    </recommendedName>
</protein>
<dbReference type="EMBL" id="CP034593">
    <property type="protein sequence ID" value="AZQ77300.1"/>
    <property type="molecule type" value="Genomic_DNA"/>
</dbReference>
<evidence type="ECO:0008006" key="4">
    <source>
        <dbReference type="Google" id="ProtNLM"/>
    </source>
</evidence>
<keyword evidence="1" id="KW-0732">Signal</keyword>
<organism evidence="2 3">
    <name type="scientific">Flaviflexus ciconiae</name>
    <dbReference type="NCBI Taxonomy" id="2496867"/>
    <lineage>
        <taxon>Bacteria</taxon>
        <taxon>Bacillati</taxon>
        <taxon>Actinomycetota</taxon>
        <taxon>Actinomycetes</taxon>
        <taxon>Actinomycetales</taxon>
        <taxon>Actinomycetaceae</taxon>
        <taxon>Flaviflexus</taxon>
    </lineage>
</organism>
<name>A0A3Q9G846_9ACTO</name>
<evidence type="ECO:0000313" key="3">
    <source>
        <dbReference type="Proteomes" id="UP000280344"/>
    </source>
</evidence>
<accession>A0A3Q9G846</accession>
<keyword evidence="3" id="KW-1185">Reference proteome</keyword>
<dbReference type="Proteomes" id="UP000280344">
    <property type="component" value="Chromosome"/>
</dbReference>
<feature type="signal peptide" evidence="1">
    <location>
        <begin position="1"/>
        <end position="21"/>
    </location>
</feature>
<dbReference type="AlphaFoldDB" id="A0A3Q9G846"/>
<dbReference type="KEGG" id="flh:EJ997_08110"/>
<sequence length="138" mass="14744">MKRIMSTLAAAALALSAAACSTNDEEPPVNTSETVTSSSQGVLTIQSTNWTKGTTHPPTVTSYEVVPGETVVSERGVEILTVDEITDDEITVTLIGWYRGPSIDGENPTLTVTDGQTVTYETDSEDAGTNYRLTFESH</sequence>
<evidence type="ECO:0000313" key="2">
    <source>
        <dbReference type="EMBL" id="AZQ77300.1"/>
    </source>
</evidence>
<reference evidence="2 3" key="1">
    <citation type="submission" date="2018-12" db="EMBL/GenBank/DDBJ databases">
        <title>Complete genome sequence of Flaviflexus sp. H23T48.</title>
        <authorList>
            <person name="Bae J.-W."/>
            <person name="Lee J.-Y."/>
        </authorList>
    </citation>
    <scope>NUCLEOTIDE SEQUENCE [LARGE SCALE GENOMIC DNA]</scope>
    <source>
        <strain evidence="2 3">H23T48</strain>
    </source>
</reference>